<dbReference type="Gene3D" id="2.60.120.330">
    <property type="entry name" value="B-lactam Antibiotic, Isopenicillin N Synthase, Chain"/>
    <property type="match status" value="1"/>
</dbReference>
<dbReference type="AlphaFoldDB" id="D8QX68"/>
<feature type="non-terminal residue" evidence="1">
    <location>
        <position position="1"/>
    </location>
</feature>
<name>D8QX68_SELML</name>
<evidence type="ECO:0008006" key="3">
    <source>
        <dbReference type="Google" id="ProtNLM"/>
    </source>
</evidence>
<protein>
    <recommendedName>
        <fullName evidence="3">Isopenicillin N synthase-like Fe(2+) 2OG dioxygenase domain-containing protein</fullName>
    </recommendedName>
</protein>
<sequence>QIMTNAKYKSAEHRVRAHFDKSRLSVVAFFGPGMDTVVGPLPEMVTEENPPLYRECVTRDYITQFYSKPLDGKRCLD</sequence>
<evidence type="ECO:0000313" key="1">
    <source>
        <dbReference type="EMBL" id="EFJ35356.1"/>
    </source>
</evidence>
<accession>D8QX68</accession>
<dbReference type="Proteomes" id="UP000001514">
    <property type="component" value="Unassembled WGS sequence"/>
</dbReference>
<dbReference type="EMBL" id="GL377568">
    <property type="protein sequence ID" value="EFJ35356.1"/>
    <property type="molecule type" value="Genomic_DNA"/>
</dbReference>
<dbReference type="Gramene" id="EFJ35356">
    <property type="protein sequence ID" value="EFJ35356"/>
    <property type="gene ID" value="SELMODRAFT_71477"/>
</dbReference>
<dbReference type="eggNOG" id="KOG0143">
    <property type="taxonomic scope" value="Eukaryota"/>
</dbReference>
<dbReference type="InterPro" id="IPR027443">
    <property type="entry name" value="IPNS-like_sf"/>
</dbReference>
<dbReference type="InParanoid" id="D8QX68"/>
<feature type="non-terminal residue" evidence="1">
    <location>
        <position position="77"/>
    </location>
</feature>
<gene>
    <name evidence="1" type="ORF">SELMODRAFT_71477</name>
</gene>
<organism evidence="2">
    <name type="scientific">Selaginella moellendorffii</name>
    <name type="common">Spikemoss</name>
    <dbReference type="NCBI Taxonomy" id="88036"/>
    <lineage>
        <taxon>Eukaryota</taxon>
        <taxon>Viridiplantae</taxon>
        <taxon>Streptophyta</taxon>
        <taxon>Embryophyta</taxon>
        <taxon>Tracheophyta</taxon>
        <taxon>Lycopodiopsida</taxon>
        <taxon>Selaginellales</taxon>
        <taxon>Selaginellaceae</taxon>
        <taxon>Selaginella</taxon>
    </lineage>
</organism>
<dbReference type="OrthoDB" id="288590at2759"/>
<dbReference type="SUPFAM" id="SSF51197">
    <property type="entry name" value="Clavaminate synthase-like"/>
    <property type="match status" value="1"/>
</dbReference>
<proteinExistence type="predicted"/>
<keyword evidence="2" id="KW-1185">Reference proteome</keyword>
<reference evidence="1 2" key="1">
    <citation type="journal article" date="2011" name="Science">
        <title>The Selaginella genome identifies genetic changes associated with the evolution of vascular plants.</title>
        <authorList>
            <person name="Banks J.A."/>
            <person name="Nishiyama T."/>
            <person name="Hasebe M."/>
            <person name="Bowman J.L."/>
            <person name="Gribskov M."/>
            <person name="dePamphilis C."/>
            <person name="Albert V.A."/>
            <person name="Aono N."/>
            <person name="Aoyama T."/>
            <person name="Ambrose B.A."/>
            <person name="Ashton N.W."/>
            <person name="Axtell M.J."/>
            <person name="Barker E."/>
            <person name="Barker M.S."/>
            <person name="Bennetzen J.L."/>
            <person name="Bonawitz N.D."/>
            <person name="Chapple C."/>
            <person name="Cheng C."/>
            <person name="Correa L.G."/>
            <person name="Dacre M."/>
            <person name="DeBarry J."/>
            <person name="Dreyer I."/>
            <person name="Elias M."/>
            <person name="Engstrom E.M."/>
            <person name="Estelle M."/>
            <person name="Feng L."/>
            <person name="Finet C."/>
            <person name="Floyd S.K."/>
            <person name="Frommer W.B."/>
            <person name="Fujita T."/>
            <person name="Gramzow L."/>
            <person name="Gutensohn M."/>
            <person name="Harholt J."/>
            <person name="Hattori M."/>
            <person name="Heyl A."/>
            <person name="Hirai T."/>
            <person name="Hiwatashi Y."/>
            <person name="Ishikawa M."/>
            <person name="Iwata M."/>
            <person name="Karol K.G."/>
            <person name="Koehler B."/>
            <person name="Kolukisaoglu U."/>
            <person name="Kubo M."/>
            <person name="Kurata T."/>
            <person name="Lalonde S."/>
            <person name="Li K."/>
            <person name="Li Y."/>
            <person name="Litt A."/>
            <person name="Lyons E."/>
            <person name="Manning G."/>
            <person name="Maruyama T."/>
            <person name="Michael T.P."/>
            <person name="Mikami K."/>
            <person name="Miyazaki S."/>
            <person name="Morinaga S."/>
            <person name="Murata T."/>
            <person name="Mueller-Roeber B."/>
            <person name="Nelson D.R."/>
            <person name="Obara M."/>
            <person name="Oguri Y."/>
            <person name="Olmstead R.G."/>
            <person name="Onodera N."/>
            <person name="Petersen B.L."/>
            <person name="Pils B."/>
            <person name="Prigge M."/>
            <person name="Rensing S.A."/>
            <person name="Riano-Pachon D.M."/>
            <person name="Roberts A.W."/>
            <person name="Sato Y."/>
            <person name="Scheller H.V."/>
            <person name="Schulz B."/>
            <person name="Schulz C."/>
            <person name="Shakirov E.V."/>
            <person name="Shibagaki N."/>
            <person name="Shinohara N."/>
            <person name="Shippen D.E."/>
            <person name="Soerensen I."/>
            <person name="Sotooka R."/>
            <person name="Sugimoto N."/>
            <person name="Sugita M."/>
            <person name="Sumikawa N."/>
            <person name="Tanurdzic M."/>
            <person name="Theissen G."/>
            <person name="Ulvskov P."/>
            <person name="Wakazuki S."/>
            <person name="Weng J.K."/>
            <person name="Willats W.W."/>
            <person name="Wipf D."/>
            <person name="Wolf P.G."/>
            <person name="Yang L."/>
            <person name="Zimmer A.D."/>
            <person name="Zhu Q."/>
            <person name="Mitros T."/>
            <person name="Hellsten U."/>
            <person name="Loque D."/>
            <person name="Otillar R."/>
            <person name="Salamov A."/>
            <person name="Schmutz J."/>
            <person name="Shapiro H."/>
            <person name="Lindquist E."/>
            <person name="Lucas S."/>
            <person name="Rokhsar D."/>
            <person name="Grigoriev I.V."/>
        </authorList>
    </citation>
    <scope>NUCLEOTIDE SEQUENCE [LARGE SCALE GENOMIC DNA]</scope>
</reference>
<dbReference type="HOGENOM" id="CLU_010119_13_2_1"/>
<dbReference type="KEGG" id="smo:SELMODRAFT_71477"/>
<dbReference type="OMA" id="YRECVTR"/>
<evidence type="ECO:0000313" key="2">
    <source>
        <dbReference type="Proteomes" id="UP000001514"/>
    </source>
</evidence>